<evidence type="ECO:0000259" key="2">
    <source>
        <dbReference type="PROSITE" id="PS51186"/>
    </source>
</evidence>
<dbReference type="InterPro" id="IPR016181">
    <property type="entry name" value="Acyl_CoA_acyltransferase"/>
</dbReference>
<keyword evidence="4" id="KW-1185">Reference proteome</keyword>
<dbReference type="PROSITE" id="PS51186">
    <property type="entry name" value="GNAT"/>
    <property type="match status" value="1"/>
</dbReference>
<dbReference type="PANTHER" id="PTHR43792:SF1">
    <property type="entry name" value="N-ACETYLTRANSFERASE DOMAIN-CONTAINING PROTEIN"/>
    <property type="match status" value="1"/>
</dbReference>
<sequence>MIAFRTPRLVARRIEPDDAAALQEVYGDPGAMRWVGDGKPLNFVQCAQWVEVSQRNYAHRGYGMFALVFRETGGVIGFCGLVHPQDQSDPELKYALRREYWGCGLATEAARAMLAAAATGFGMRRIIATTAPENAASQHVLLKAGMVREARRTITMGHGPSCSHGTRKERSAHEWTLPIPSEPKPSIPKQAAPRPMPLS</sequence>
<dbReference type="InterPro" id="IPR000182">
    <property type="entry name" value="GNAT_dom"/>
</dbReference>
<feature type="region of interest" description="Disordered" evidence="1">
    <location>
        <begin position="156"/>
        <end position="199"/>
    </location>
</feature>
<dbReference type="Gene3D" id="3.40.630.30">
    <property type="match status" value="1"/>
</dbReference>
<dbReference type="SUPFAM" id="SSF55729">
    <property type="entry name" value="Acyl-CoA N-acyltransferases (Nat)"/>
    <property type="match status" value="1"/>
</dbReference>
<organism evidence="3 4">
    <name type="scientific">Ramlibacter terrae</name>
    <dbReference type="NCBI Taxonomy" id="2732511"/>
    <lineage>
        <taxon>Bacteria</taxon>
        <taxon>Pseudomonadati</taxon>
        <taxon>Pseudomonadota</taxon>
        <taxon>Betaproteobacteria</taxon>
        <taxon>Burkholderiales</taxon>
        <taxon>Comamonadaceae</taxon>
        <taxon>Ramlibacter</taxon>
    </lineage>
</organism>
<gene>
    <name evidence="3" type="ORF">HK414_24000</name>
</gene>
<reference evidence="3 4" key="2">
    <citation type="submission" date="2020-05" db="EMBL/GenBank/DDBJ databases">
        <authorList>
            <person name="Khan S.A."/>
            <person name="Jeon C.O."/>
            <person name="Chun B.H."/>
        </authorList>
    </citation>
    <scope>NUCLEOTIDE SEQUENCE [LARGE SCALE GENOMIC DNA]</scope>
    <source>
        <strain evidence="3 4">H242</strain>
    </source>
</reference>
<dbReference type="PANTHER" id="PTHR43792">
    <property type="entry name" value="GNAT FAMILY, PUTATIVE (AFU_ORTHOLOGUE AFUA_3G00765)-RELATED-RELATED"/>
    <property type="match status" value="1"/>
</dbReference>
<dbReference type="EMBL" id="CP053418">
    <property type="protein sequence ID" value="QJW85332.1"/>
    <property type="molecule type" value="Genomic_DNA"/>
</dbReference>
<evidence type="ECO:0000256" key="1">
    <source>
        <dbReference type="SAM" id="MobiDB-lite"/>
    </source>
</evidence>
<evidence type="ECO:0000313" key="3">
    <source>
        <dbReference type="EMBL" id="QJW85332.1"/>
    </source>
</evidence>
<feature type="domain" description="N-acetyltransferase" evidence="2">
    <location>
        <begin position="9"/>
        <end position="180"/>
    </location>
</feature>
<proteinExistence type="predicted"/>
<protein>
    <submittedName>
        <fullName evidence="3">GNAT family N-acetyltransferase</fullName>
    </submittedName>
</protein>
<dbReference type="InterPro" id="IPR051531">
    <property type="entry name" value="N-acetyltransferase"/>
</dbReference>
<name>A0ABX6P5E2_9BURK</name>
<accession>A0ABX6P5E2</accession>
<reference evidence="3 4" key="1">
    <citation type="submission" date="2020-05" db="EMBL/GenBank/DDBJ databases">
        <title>Ramlibacter rhizophilus sp. nov., isolated from rhizosphere soil of national flower Mugunghwa from South Korea.</title>
        <authorList>
            <person name="Zheng-Fei Y."/>
            <person name="Huan T."/>
        </authorList>
    </citation>
    <scope>NUCLEOTIDE SEQUENCE [LARGE SCALE GENOMIC DNA]</scope>
    <source>
        <strain evidence="3 4">H242</strain>
    </source>
</reference>
<dbReference type="Proteomes" id="UP000500826">
    <property type="component" value="Chromosome"/>
</dbReference>
<evidence type="ECO:0000313" key="4">
    <source>
        <dbReference type="Proteomes" id="UP000500826"/>
    </source>
</evidence>
<dbReference type="Pfam" id="PF13302">
    <property type="entry name" value="Acetyltransf_3"/>
    <property type="match status" value="1"/>
</dbReference>